<keyword evidence="3" id="KW-1185">Reference proteome</keyword>
<evidence type="ECO:0000259" key="1">
    <source>
        <dbReference type="PROSITE" id="PS50006"/>
    </source>
</evidence>
<dbReference type="CDD" id="cd00060">
    <property type="entry name" value="FHA"/>
    <property type="match status" value="1"/>
</dbReference>
<organism evidence="2 3">
    <name type="scientific">Ornithinibacillus halotolerans</name>
    <dbReference type="NCBI Taxonomy" id="1274357"/>
    <lineage>
        <taxon>Bacteria</taxon>
        <taxon>Bacillati</taxon>
        <taxon>Bacillota</taxon>
        <taxon>Bacilli</taxon>
        <taxon>Bacillales</taxon>
        <taxon>Bacillaceae</taxon>
        <taxon>Ornithinibacillus</taxon>
    </lineage>
</organism>
<accession>A0A916S0Y3</accession>
<dbReference type="AlphaFoldDB" id="A0A916S0Y3"/>
<dbReference type="SUPFAM" id="SSF49879">
    <property type="entry name" value="SMAD/FHA domain"/>
    <property type="match status" value="1"/>
</dbReference>
<evidence type="ECO:0000313" key="3">
    <source>
        <dbReference type="Proteomes" id="UP000613512"/>
    </source>
</evidence>
<dbReference type="PROSITE" id="PS50006">
    <property type="entry name" value="FHA_DOMAIN"/>
    <property type="match status" value="1"/>
</dbReference>
<feature type="domain" description="FHA" evidence="1">
    <location>
        <begin position="258"/>
        <end position="309"/>
    </location>
</feature>
<gene>
    <name evidence="2" type="ORF">GCM10008025_23850</name>
</gene>
<dbReference type="SMART" id="SM00240">
    <property type="entry name" value="FHA"/>
    <property type="match status" value="1"/>
</dbReference>
<dbReference type="InterPro" id="IPR008984">
    <property type="entry name" value="SMAD_FHA_dom_sf"/>
</dbReference>
<dbReference type="EMBL" id="BMEY01000011">
    <property type="protein sequence ID" value="GGA79678.1"/>
    <property type="molecule type" value="Genomic_DNA"/>
</dbReference>
<dbReference type="Gene3D" id="2.60.200.20">
    <property type="match status" value="1"/>
</dbReference>
<dbReference type="InterPro" id="IPR045962">
    <property type="entry name" value="DUF6382"/>
</dbReference>
<dbReference type="Pfam" id="PF19909">
    <property type="entry name" value="DUF6382"/>
    <property type="match status" value="1"/>
</dbReference>
<proteinExistence type="predicted"/>
<dbReference type="Pfam" id="PF00498">
    <property type="entry name" value="FHA"/>
    <property type="match status" value="1"/>
</dbReference>
<evidence type="ECO:0000313" key="2">
    <source>
        <dbReference type="EMBL" id="GGA79678.1"/>
    </source>
</evidence>
<comment type="caution">
    <text evidence="2">The sequence shown here is derived from an EMBL/GenBank/DDBJ whole genome shotgun (WGS) entry which is preliminary data.</text>
</comment>
<dbReference type="InterPro" id="IPR000253">
    <property type="entry name" value="FHA_dom"/>
</dbReference>
<dbReference type="Proteomes" id="UP000613512">
    <property type="component" value="Unassembled WGS sequence"/>
</dbReference>
<reference evidence="2" key="2">
    <citation type="submission" date="2020-09" db="EMBL/GenBank/DDBJ databases">
        <authorList>
            <person name="Sun Q."/>
            <person name="Zhou Y."/>
        </authorList>
    </citation>
    <scope>NUCLEOTIDE SEQUENCE</scope>
    <source>
        <strain evidence="2">CGMCC 1.12408</strain>
    </source>
</reference>
<reference evidence="2" key="1">
    <citation type="journal article" date="2014" name="Int. J. Syst. Evol. Microbiol.">
        <title>Complete genome sequence of Corynebacterium casei LMG S-19264T (=DSM 44701T), isolated from a smear-ripened cheese.</title>
        <authorList>
            <consortium name="US DOE Joint Genome Institute (JGI-PGF)"/>
            <person name="Walter F."/>
            <person name="Albersmeier A."/>
            <person name="Kalinowski J."/>
            <person name="Ruckert C."/>
        </authorList>
    </citation>
    <scope>NUCLEOTIDE SEQUENCE</scope>
    <source>
        <strain evidence="2">CGMCC 1.12408</strain>
    </source>
</reference>
<name>A0A916S0Y3_9BACI</name>
<sequence length="334" mass="38496">MGKTVVEKSKTKTVVVNKLVHPEMVNDRELKVITTGLLPSLIPVQIKQRKKRVTLTATVEGFMSLREYFSGTVTKQRFLEVVDQLLAIVKDCEKNILNTQNLILHVDSIFIDPISRKIHCIFWPILNSQRPISVAGFFKDLPYRIVFSKEEDHEYISTYLHYFNHTPSFSIHSFEKVIYELMGTLETKLYMEQQSSAREQSFSETTVLGVEDAGETTVLGVEDTEGTTVLSEVYEEPSYPYLIRESTQEKVSVNKPSFRIGKEKRYCDLFISDNTAISRSHADILTKDNRYFIIDNNSTNKTYVDDRAIPVREEVEIFSGTKIKLANEEFIFYL</sequence>
<dbReference type="RefSeq" id="WP_188384890.1">
    <property type="nucleotide sequence ID" value="NZ_BMEY01000011.1"/>
</dbReference>
<protein>
    <recommendedName>
        <fullName evidence="1">FHA domain-containing protein</fullName>
    </recommendedName>
</protein>